<organism evidence="3 4">
    <name type="scientific">Paenibacillus planticolens</name>
    <dbReference type="NCBI Taxonomy" id="2654976"/>
    <lineage>
        <taxon>Bacteria</taxon>
        <taxon>Bacillati</taxon>
        <taxon>Bacillota</taxon>
        <taxon>Bacilli</taxon>
        <taxon>Bacillales</taxon>
        <taxon>Paenibacillaceae</taxon>
        <taxon>Paenibacillus</taxon>
    </lineage>
</organism>
<dbReference type="PROSITE" id="PS00018">
    <property type="entry name" value="EF_HAND_1"/>
    <property type="match status" value="1"/>
</dbReference>
<dbReference type="Gene3D" id="3.60.21.10">
    <property type="match status" value="1"/>
</dbReference>
<dbReference type="InterPro" id="IPR008965">
    <property type="entry name" value="CBM2/CBM3_carb-bd_dom_sf"/>
</dbReference>
<dbReference type="SUPFAM" id="SSF56300">
    <property type="entry name" value="Metallo-dependent phosphatases"/>
    <property type="match status" value="1"/>
</dbReference>
<dbReference type="InterPro" id="IPR018247">
    <property type="entry name" value="EF_Hand_1_Ca_BS"/>
</dbReference>
<dbReference type="Pfam" id="PF00963">
    <property type="entry name" value="Cohesin"/>
    <property type="match status" value="1"/>
</dbReference>
<comment type="caution">
    <text evidence="3">The sequence shown here is derived from an EMBL/GenBank/DDBJ whole genome shotgun (WGS) entry which is preliminary data.</text>
</comment>
<dbReference type="Gene3D" id="2.60.40.380">
    <property type="entry name" value="Purple acid phosphatase-like, N-terminal"/>
    <property type="match status" value="1"/>
</dbReference>
<dbReference type="InterPro" id="IPR002102">
    <property type="entry name" value="Cohesin_dom"/>
</dbReference>
<proteinExistence type="predicted"/>
<dbReference type="Proteomes" id="UP000618579">
    <property type="component" value="Unassembled WGS sequence"/>
</dbReference>
<dbReference type="EMBL" id="WHNZ01000022">
    <property type="protein sequence ID" value="NOV00585.1"/>
    <property type="molecule type" value="Genomic_DNA"/>
</dbReference>
<feature type="domain" description="Dockerin" evidence="2">
    <location>
        <begin position="677"/>
        <end position="740"/>
    </location>
</feature>
<dbReference type="PROSITE" id="PS51766">
    <property type="entry name" value="DOCKERIN"/>
    <property type="match status" value="1"/>
</dbReference>
<dbReference type="InterPro" id="IPR036439">
    <property type="entry name" value="Dockerin_dom_sf"/>
</dbReference>
<dbReference type="CDD" id="cd08547">
    <property type="entry name" value="Type_II_cohesin"/>
    <property type="match status" value="1"/>
</dbReference>
<dbReference type="InterPro" id="IPR004843">
    <property type="entry name" value="Calcineurin-like_PHP"/>
</dbReference>
<evidence type="ECO:0000313" key="3">
    <source>
        <dbReference type="EMBL" id="NOV00585.1"/>
    </source>
</evidence>
<dbReference type="Pfam" id="PF16656">
    <property type="entry name" value="Pur_ac_phosph_N"/>
    <property type="match status" value="1"/>
</dbReference>
<dbReference type="CDD" id="cd14254">
    <property type="entry name" value="Dockerin_II"/>
    <property type="match status" value="1"/>
</dbReference>
<dbReference type="Pfam" id="PF00149">
    <property type="entry name" value="Metallophos"/>
    <property type="match status" value="1"/>
</dbReference>
<keyword evidence="4" id="KW-1185">Reference proteome</keyword>
<name>A0ABX1ZPQ5_9BACL</name>
<evidence type="ECO:0000313" key="4">
    <source>
        <dbReference type="Proteomes" id="UP000618579"/>
    </source>
</evidence>
<keyword evidence="1" id="KW-0732">Signal</keyword>
<gene>
    <name evidence="3" type="ORF">GC097_11200</name>
</gene>
<dbReference type="SUPFAM" id="SSF49384">
    <property type="entry name" value="Carbohydrate-binding domain"/>
    <property type="match status" value="1"/>
</dbReference>
<dbReference type="Gene3D" id="1.10.1330.10">
    <property type="entry name" value="Dockerin domain"/>
    <property type="match status" value="1"/>
</dbReference>
<dbReference type="InterPro" id="IPR015914">
    <property type="entry name" value="PAPs_N"/>
</dbReference>
<dbReference type="InterPro" id="IPR002105">
    <property type="entry name" value="Dockerin_1_rpt"/>
</dbReference>
<dbReference type="SUPFAM" id="SSF63446">
    <property type="entry name" value="Type I dockerin domain"/>
    <property type="match status" value="1"/>
</dbReference>
<dbReference type="InterPro" id="IPR016134">
    <property type="entry name" value="Dockerin_dom"/>
</dbReference>
<protein>
    <recommendedName>
        <fullName evidence="2">Dockerin domain-containing protein</fullName>
    </recommendedName>
</protein>
<sequence>MFSSFSLKKRSAKISILVMSVLVALPLMSDGFAGYGNITPVGIVSADAVTYIPKDIALNPGTDATELRLTWYSSINPVASIVQMAKKSDMTDTNFPAAKAVAFTGTVSPAATVGTTLYYSNKVTVTGLQPSTQYVYRVGDGNDTNWSPVYNFDTQRTDEFSVMFVGDPQIGASGSVTKDTEGWTDTLNKAVAKLPNLSFIMSAGDQVEHATTEAEYDAFESPIVLRSLPVATTVGNHDTNVNYKYHFNQPNESTKYGVTNASGDYYYTYGDALFMVLNTNNTNGASHVQFMKETVAAVPNMKWKFVTFHHDIYGAGPHSTEAVITGLRAALFPTFDELDVDMIFMGHDHSYVRTYVMKGDIPQKNQLIDSEGRVVNPTGATYLTANSASGSKYYELMTTPEIYSEVRSQLKVPTFSTINVSPSSVKINTYRTDTMAVVDTYSMVKDHAAPTYTLKANGAPFVDSTVYKDNQTVSFELNTQDQETSVVSQSITLDGNPYTNGTPIDLSGKLGVHTLNITAADYAGNKLDTTLSFSVVARDAVTLNATLTGTSSVGAGQSFGLNYGLTGVTQPLYAQDLTLTFDPAQFELISAEPLVKDQLTVVTSEKAPGQVRILLASLGGNHAVSTDGDLLKLNFKAKSIAQSVTGTVTLKNITVANANGVETPVSGASQSVQITVITRDPGDLNGDNKVSIGDLAMVAAWYGKTSADPNWEQYKIADMNNDGIIDIADLAAVAQLILQN</sequence>
<dbReference type="Gene3D" id="2.60.40.680">
    <property type="match status" value="1"/>
</dbReference>
<reference evidence="3 4" key="1">
    <citation type="submission" date="2019-10" db="EMBL/GenBank/DDBJ databases">
        <title>Description of Paenibacillus pedi sp. nov.</title>
        <authorList>
            <person name="Carlier A."/>
            <person name="Qi S."/>
        </authorList>
    </citation>
    <scope>NUCLEOTIDE SEQUENCE [LARGE SCALE GENOMIC DNA]</scope>
    <source>
        <strain evidence="3 4">LMG 31457</strain>
    </source>
</reference>
<dbReference type="SUPFAM" id="SSF49363">
    <property type="entry name" value="Purple acid phosphatase, N-terminal domain"/>
    <property type="match status" value="1"/>
</dbReference>
<evidence type="ECO:0000256" key="1">
    <source>
        <dbReference type="ARBA" id="ARBA00022729"/>
    </source>
</evidence>
<accession>A0ABX1ZPQ5</accession>
<dbReference type="InterPro" id="IPR029052">
    <property type="entry name" value="Metallo-depent_PP-like"/>
</dbReference>
<dbReference type="Pfam" id="PF00404">
    <property type="entry name" value="Dockerin_1"/>
    <property type="match status" value="1"/>
</dbReference>
<dbReference type="PANTHER" id="PTHR45867">
    <property type="entry name" value="PURPLE ACID PHOSPHATASE"/>
    <property type="match status" value="1"/>
</dbReference>
<evidence type="ECO:0000259" key="2">
    <source>
        <dbReference type="PROSITE" id="PS51766"/>
    </source>
</evidence>
<dbReference type="InterPro" id="IPR008963">
    <property type="entry name" value="Purple_acid_Pase-like_N"/>
</dbReference>
<dbReference type="RefSeq" id="WP_171683421.1">
    <property type="nucleotide sequence ID" value="NZ_WHNZ01000022.1"/>
</dbReference>
<dbReference type="PANTHER" id="PTHR45867:SF3">
    <property type="entry name" value="ACID PHOSPHATASE TYPE 7"/>
    <property type="match status" value="1"/>
</dbReference>